<dbReference type="EMBL" id="ACLR01000192">
    <property type="protein sequence ID" value="EEK16215.1"/>
    <property type="molecule type" value="Genomic_DNA"/>
</dbReference>
<dbReference type="PRINTS" id="PR00169">
    <property type="entry name" value="KCHANNEL"/>
</dbReference>
<organism evidence="14 15">
    <name type="scientific">Porphyromonas uenonis 60-3</name>
    <dbReference type="NCBI Taxonomy" id="596327"/>
    <lineage>
        <taxon>Bacteria</taxon>
        <taxon>Pseudomonadati</taxon>
        <taxon>Bacteroidota</taxon>
        <taxon>Bacteroidia</taxon>
        <taxon>Bacteroidales</taxon>
        <taxon>Porphyromonadaceae</taxon>
        <taxon>Porphyromonas</taxon>
    </lineage>
</organism>
<feature type="transmembrane region" description="Helical" evidence="12">
    <location>
        <begin position="157"/>
        <end position="178"/>
    </location>
</feature>
<evidence type="ECO:0000256" key="10">
    <source>
        <dbReference type="ARBA" id="ARBA00023136"/>
    </source>
</evidence>
<dbReference type="RefSeq" id="WP_007365896.1">
    <property type="nucleotide sequence ID" value="NZ_ACLR01000192.1"/>
</dbReference>
<keyword evidence="5" id="KW-0631">Potassium channel</keyword>
<sequence length="563" mass="64274">MGRIKQFKHQLGRVFDTNLETKQWGNYVDYTIVGLIVLSTLSVFISTFDISESWERVLHVIDVVTVIIFTIEVSLRIWTADELSPKYHGFWGRVRYCLTFYGMIDILSTYTFYLALFLPLPYQVLKSLRVVRVLRIFRYMRSFRLLQQAITSKSKEILISLQFLLVVTLMLSFVLFFYEHEAQPETFNNGMTSVMWAFAQYIGDPGQFAETPPVTPVGQAVAFAVGILGIALFAIPAGLVGAGFSETLEEEVHKETIKKNTEKMFSAFERKLDRPTGFQIVPQHLSICDLQARIGLKVGDILDVVDEADNFRLINLATTQTIDERPQDKLAVEHFIVNKPYGYYINRGSKVTIISPSSLADAAIGNFSYYLALIGGFNYISRELGEMRPYKSYYSFDNRQVEPNLTQYMEDLEELSSRPGSWTLTPLVASGANEPSYPTIFHFSAGGAKGDESFTGDNLIVQDMDGYQAFYQDLTAELERRFEMTSDHQRYHNLTSPRLFARHFSEGRGSRNNIVLRIAWSACLWDSRRIAIAKTIADALNRHFESDIDKEYSPELKIKRSGY</sequence>
<comment type="subcellular location">
    <subcellularLocation>
        <location evidence="1">Membrane</location>
        <topology evidence="1">Multi-pass membrane protein</topology>
    </subcellularLocation>
</comment>
<evidence type="ECO:0000256" key="9">
    <source>
        <dbReference type="ARBA" id="ARBA00023065"/>
    </source>
</evidence>
<evidence type="ECO:0000256" key="5">
    <source>
        <dbReference type="ARBA" id="ARBA00022826"/>
    </source>
</evidence>
<dbReference type="Gene3D" id="1.10.287.70">
    <property type="match status" value="1"/>
</dbReference>
<evidence type="ECO:0000313" key="14">
    <source>
        <dbReference type="EMBL" id="EEK16215.1"/>
    </source>
</evidence>
<proteinExistence type="predicted"/>
<dbReference type="OrthoDB" id="9799090at2"/>
<keyword evidence="10 12" id="KW-0472">Membrane</keyword>
<dbReference type="GO" id="GO:0005249">
    <property type="term" value="F:voltage-gated potassium channel activity"/>
    <property type="evidence" value="ECO:0007669"/>
    <property type="project" value="InterPro"/>
</dbReference>
<dbReference type="InterPro" id="IPR028325">
    <property type="entry name" value="VG_K_chnl"/>
</dbReference>
<dbReference type="PANTHER" id="PTHR11537:SF254">
    <property type="entry name" value="POTASSIUM VOLTAGE-GATED CHANNEL PROTEIN SHAB"/>
    <property type="match status" value="1"/>
</dbReference>
<protein>
    <submittedName>
        <fullName evidence="14">Transporter, cation channel family protein</fullName>
    </submittedName>
</protein>
<evidence type="ECO:0000256" key="2">
    <source>
        <dbReference type="ARBA" id="ARBA00022448"/>
    </source>
</evidence>
<name>C2MDG3_9PORP</name>
<keyword evidence="3" id="KW-0633">Potassium transport</keyword>
<dbReference type="Proteomes" id="UP000003303">
    <property type="component" value="Unassembled WGS sequence"/>
</dbReference>
<evidence type="ECO:0000313" key="15">
    <source>
        <dbReference type="Proteomes" id="UP000003303"/>
    </source>
</evidence>
<dbReference type="STRING" id="596327.PORUE0001_0528"/>
<evidence type="ECO:0000256" key="3">
    <source>
        <dbReference type="ARBA" id="ARBA00022538"/>
    </source>
</evidence>
<gene>
    <name evidence="14" type="ORF">PORUE0001_0528</name>
</gene>
<evidence type="ECO:0000256" key="7">
    <source>
        <dbReference type="ARBA" id="ARBA00022958"/>
    </source>
</evidence>
<feature type="transmembrane region" description="Helical" evidence="12">
    <location>
        <begin position="220"/>
        <end position="244"/>
    </location>
</feature>
<accession>C2MDG3</accession>
<reference evidence="14 15" key="1">
    <citation type="submission" date="2009-04" db="EMBL/GenBank/DDBJ databases">
        <authorList>
            <person name="Sebastian Y."/>
            <person name="Madupu R."/>
            <person name="Durkin A.S."/>
            <person name="Torralba M."/>
            <person name="Methe B."/>
            <person name="Sutton G.G."/>
            <person name="Strausberg R.L."/>
            <person name="Nelson K.E."/>
        </authorList>
    </citation>
    <scope>NUCLEOTIDE SEQUENCE [LARGE SCALE GENOMIC DNA]</scope>
    <source>
        <strain evidence="14 15">60-3</strain>
    </source>
</reference>
<dbReference type="PANTHER" id="PTHR11537">
    <property type="entry name" value="VOLTAGE-GATED POTASSIUM CHANNEL"/>
    <property type="match status" value="1"/>
</dbReference>
<dbReference type="SUPFAM" id="SSF81324">
    <property type="entry name" value="Voltage-gated potassium channels"/>
    <property type="match status" value="1"/>
</dbReference>
<feature type="domain" description="Ion transport" evidence="13">
    <location>
        <begin position="27"/>
        <end position="248"/>
    </location>
</feature>
<dbReference type="Pfam" id="PF00520">
    <property type="entry name" value="Ion_trans"/>
    <property type="match status" value="1"/>
</dbReference>
<keyword evidence="7" id="KW-0630">Potassium</keyword>
<evidence type="ECO:0000256" key="4">
    <source>
        <dbReference type="ARBA" id="ARBA00022692"/>
    </source>
</evidence>
<evidence type="ECO:0000256" key="1">
    <source>
        <dbReference type="ARBA" id="ARBA00004141"/>
    </source>
</evidence>
<feature type="transmembrane region" description="Helical" evidence="12">
    <location>
        <begin position="27"/>
        <end position="45"/>
    </location>
</feature>
<evidence type="ECO:0000259" key="13">
    <source>
        <dbReference type="Pfam" id="PF00520"/>
    </source>
</evidence>
<keyword evidence="2" id="KW-0813">Transport</keyword>
<dbReference type="InterPro" id="IPR027359">
    <property type="entry name" value="Volt_channel_dom_sf"/>
</dbReference>
<dbReference type="AlphaFoldDB" id="C2MDG3"/>
<comment type="caution">
    <text evidence="14">The sequence shown here is derived from an EMBL/GenBank/DDBJ whole genome shotgun (WGS) entry which is preliminary data.</text>
</comment>
<dbReference type="GO" id="GO:0001508">
    <property type="term" value="P:action potential"/>
    <property type="evidence" value="ECO:0007669"/>
    <property type="project" value="TreeGrafter"/>
</dbReference>
<dbReference type="GO" id="GO:0008076">
    <property type="term" value="C:voltage-gated potassium channel complex"/>
    <property type="evidence" value="ECO:0007669"/>
    <property type="project" value="InterPro"/>
</dbReference>
<feature type="transmembrane region" description="Helical" evidence="12">
    <location>
        <begin position="57"/>
        <end position="78"/>
    </location>
</feature>
<dbReference type="Gene3D" id="1.20.120.350">
    <property type="entry name" value="Voltage-gated potassium channels. Chain C"/>
    <property type="match status" value="1"/>
</dbReference>
<evidence type="ECO:0000256" key="8">
    <source>
        <dbReference type="ARBA" id="ARBA00022989"/>
    </source>
</evidence>
<dbReference type="eggNOG" id="COG0569">
    <property type="taxonomic scope" value="Bacteria"/>
</dbReference>
<evidence type="ECO:0000256" key="11">
    <source>
        <dbReference type="ARBA" id="ARBA00023303"/>
    </source>
</evidence>
<keyword evidence="8 12" id="KW-1133">Transmembrane helix</keyword>
<keyword evidence="6" id="KW-0851">Voltage-gated channel</keyword>
<evidence type="ECO:0000256" key="12">
    <source>
        <dbReference type="SAM" id="Phobius"/>
    </source>
</evidence>
<evidence type="ECO:0000256" key="6">
    <source>
        <dbReference type="ARBA" id="ARBA00022882"/>
    </source>
</evidence>
<keyword evidence="15" id="KW-1185">Reference proteome</keyword>
<dbReference type="InterPro" id="IPR005821">
    <property type="entry name" value="Ion_trans_dom"/>
</dbReference>
<keyword evidence="9" id="KW-0406">Ion transport</keyword>
<keyword evidence="11" id="KW-0407">Ion channel</keyword>
<feature type="transmembrane region" description="Helical" evidence="12">
    <location>
        <begin position="98"/>
        <end position="120"/>
    </location>
</feature>
<keyword evidence="4 12" id="KW-0812">Transmembrane</keyword>